<feature type="compositionally biased region" description="Basic residues" evidence="1">
    <location>
        <begin position="1"/>
        <end position="11"/>
    </location>
</feature>
<accession>A0A7X1TMH3</accession>
<feature type="region of interest" description="Disordered" evidence="1">
    <location>
        <begin position="1"/>
        <end position="34"/>
    </location>
</feature>
<protein>
    <submittedName>
        <fullName evidence="3">Helix-turn-helix domain-containing protein</fullName>
    </submittedName>
</protein>
<sequence length="139" mass="15378">MLTRVSPHRAHSGPDHAWTASLVHERSEGNRRAPKRVKLWKIDTTAPAQWQTVEGRQPTRKGGPVAERRFLTLADVGEVLNISSSQTYALVRSGELPAIQVGGRGQWRVETRILEEYIAKAYEKTASALRAESGAPQAL</sequence>
<dbReference type="OrthoDB" id="5524782at2"/>
<keyword evidence="4" id="KW-1185">Reference proteome</keyword>
<evidence type="ECO:0000313" key="3">
    <source>
        <dbReference type="EMBL" id="MPY09535.1"/>
    </source>
</evidence>
<dbReference type="Proteomes" id="UP000326464">
    <property type="component" value="Unassembled WGS sequence"/>
</dbReference>
<dbReference type="NCBIfam" id="TIGR01764">
    <property type="entry name" value="excise"/>
    <property type="match status" value="1"/>
</dbReference>
<feature type="domain" description="Helix-turn-helix" evidence="2">
    <location>
        <begin position="70"/>
        <end position="120"/>
    </location>
</feature>
<dbReference type="GO" id="GO:0003677">
    <property type="term" value="F:DNA binding"/>
    <property type="evidence" value="ECO:0007669"/>
    <property type="project" value="InterPro"/>
</dbReference>
<dbReference type="EMBL" id="VJXX01000001">
    <property type="protein sequence ID" value="MPY09535.1"/>
    <property type="molecule type" value="Genomic_DNA"/>
</dbReference>
<dbReference type="InterPro" id="IPR041657">
    <property type="entry name" value="HTH_17"/>
</dbReference>
<proteinExistence type="predicted"/>
<gene>
    <name evidence="3" type="ORF">FNH21_02160</name>
</gene>
<comment type="caution">
    <text evidence="3">The sequence shown here is derived from an EMBL/GenBank/DDBJ whole genome shotgun (WGS) entry which is preliminary data.</text>
</comment>
<dbReference type="AlphaFoldDB" id="A0A7X1TMH3"/>
<organism evidence="3 4">
    <name type="scientific">Arthrobacter bussei</name>
    <dbReference type="NCBI Taxonomy" id="2594179"/>
    <lineage>
        <taxon>Bacteria</taxon>
        <taxon>Bacillati</taxon>
        <taxon>Actinomycetota</taxon>
        <taxon>Actinomycetes</taxon>
        <taxon>Micrococcales</taxon>
        <taxon>Micrococcaceae</taxon>
        <taxon>Arthrobacter</taxon>
    </lineage>
</organism>
<dbReference type="InterPro" id="IPR010093">
    <property type="entry name" value="SinI_DNA-bd"/>
</dbReference>
<name>A0A7X1TMH3_9MICC</name>
<dbReference type="Pfam" id="PF12728">
    <property type="entry name" value="HTH_17"/>
    <property type="match status" value="1"/>
</dbReference>
<evidence type="ECO:0000313" key="4">
    <source>
        <dbReference type="Proteomes" id="UP000326464"/>
    </source>
</evidence>
<reference evidence="4" key="1">
    <citation type="submission" date="2019-07" db="EMBL/GenBank/DDBJ databases">
        <title>Arthrobacter KR32 sp. nov., isolated from mountain cheese made of cows milk.</title>
        <authorList>
            <person name="Flegler A."/>
        </authorList>
    </citation>
    <scope>NUCLEOTIDE SEQUENCE [LARGE SCALE GENOMIC DNA]</scope>
    <source>
        <strain evidence="4">KR32</strain>
    </source>
</reference>
<evidence type="ECO:0000259" key="2">
    <source>
        <dbReference type="Pfam" id="PF12728"/>
    </source>
</evidence>
<evidence type="ECO:0000256" key="1">
    <source>
        <dbReference type="SAM" id="MobiDB-lite"/>
    </source>
</evidence>